<proteinExistence type="predicted"/>
<dbReference type="Proteomes" id="UP001387293">
    <property type="component" value="Unassembled WGS sequence"/>
</dbReference>
<accession>A0ABU8KY46</accession>
<dbReference type="RefSeq" id="WP_337106828.1">
    <property type="nucleotide sequence ID" value="NZ_JAPYKS010000009.1"/>
</dbReference>
<protein>
    <recommendedName>
        <fullName evidence="3">Phage protein</fullName>
    </recommendedName>
</protein>
<evidence type="ECO:0008006" key="3">
    <source>
        <dbReference type="Google" id="ProtNLM"/>
    </source>
</evidence>
<gene>
    <name evidence="1" type="ORF">O7A60_14100</name>
</gene>
<name>A0ABU8KY46_9HYPH</name>
<sequence>MPDLDILDPSEIEGIADKAITQFNDTVDRDMAELIVTKFTYDGTLDANVIGVDQGTLDATVRAFENKMTSVALAPVGLTLSDYLDCCDPADLPAIRSLVVKGDWRSIAEHASRIRAAINSQGDD</sequence>
<evidence type="ECO:0000313" key="2">
    <source>
        <dbReference type="Proteomes" id="UP001387293"/>
    </source>
</evidence>
<comment type="caution">
    <text evidence="1">The sequence shown here is derived from an EMBL/GenBank/DDBJ whole genome shotgun (WGS) entry which is preliminary data.</text>
</comment>
<dbReference type="EMBL" id="JAPYKS010000009">
    <property type="protein sequence ID" value="MEI9409899.1"/>
    <property type="molecule type" value="Genomic_DNA"/>
</dbReference>
<organism evidence="1 2">
    <name type="scientific">Mesorhizobium salmacidum</name>
    <dbReference type="NCBI Taxonomy" id="3015171"/>
    <lineage>
        <taxon>Bacteria</taxon>
        <taxon>Pseudomonadati</taxon>
        <taxon>Pseudomonadota</taxon>
        <taxon>Alphaproteobacteria</taxon>
        <taxon>Hyphomicrobiales</taxon>
        <taxon>Phyllobacteriaceae</taxon>
        <taxon>Mesorhizobium</taxon>
    </lineage>
</organism>
<reference evidence="1 2" key="1">
    <citation type="submission" date="2022-12" db="EMBL/GenBank/DDBJ databases">
        <authorList>
            <person name="Muema E."/>
        </authorList>
    </citation>
    <scope>NUCLEOTIDE SEQUENCE [LARGE SCALE GENOMIC DNA]</scope>
    <source>
        <strain evidence="2">1326</strain>
    </source>
</reference>
<keyword evidence="2" id="KW-1185">Reference proteome</keyword>
<evidence type="ECO:0000313" key="1">
    <source>
        <dbReference type="EMBL" id="MEI9409899.1"/>
    </source>
</evidence>